<keyword evidence="2" id="KW-0732">Signal</keyword>
<evidence type="ECO:0000313" key="4">
    <source>
        <dbReference type="EMBL" id="RKN36893.1"/>
    </source>
</evidence>
<dbReference type="AlphaFoldDB" id="A0A3A9YJY8"/>
<feature type="transmembrane region" description="Helical" evidence="1">
    <location>
        <begin position="123"/>
        <end position="146"/>
    </location>
</feature>
<dbReference type="OrthoDB" id="5289372at2"/>
<reference evidence="4 5" key="1">
    <citation type="journal article" date="2014" name="Int. J. Syst. Evol. Microbiol.">
        <title>Streptomyces hoynatensis sp. nov., isolated from deep marine sediment.</title>
        <authorList>
            <person name="Veyisoglu A."/>
            <person name="Sahin N."/>
        </authorList>
    </citation>
    <scope>NUCLEOTIDE SEQUENCE [LARGE SCALE GENOMIC DNA]</scope>
    <source>
        <strain evidence="4 5">KCTC 29097</strain>
    </source>
</reference>
<dbReference type="SMART" id="SM00014">
    <property type="entry name" value="acidPPc"/>
    <property type="match status" value="1"/>
</dbReference>
<evidence type="ECO:0000256" key="2">
    <source>
        <dbReference type="SAM" id="SignalP"/>
    </source>
</evidence>
<feature type="transmembrane region" description="Helical" evidence="1">
    <location>
        <begin position="82"/>
        <end position="103"/>
    </location>
</feature>
<dbReference type="SUPFAM" id="SSF48317">
    <property type="entry name" value="Acid phosphatase/Vanadium-dependent haloperoxidase"/>
    <property type="match status" value="1"/>
</dbReference>
<keyword evidence="1" id="KW-0812">Transmembrane</keyword>
<proteinExistence type="predicted"/>
<dbReference type="InterPro" id="IPR036938">
    <property type="entry name" value="PAP2/HPO_sf"/>
</dbReference>
<dbReference type="Proteomes" id="UP000272474">
    <property type="component" value="Unassembled WGS sequence"/>
</dbReference>
<keyword evidence="5" id="KW-1185">Reference proteome</keyword>
<keyword evidence="1" id="KW-0472">Membrane</keyword>
<evidence type="ECO:0000313" key="5">
    <source>
        <dbReference type="Proteomes" id="UP000272474"/>
    </source>
</evidence>
<feature type="signal peptide" evidence="2">
    <location>
        <begin position="1"/>
        <end position="25"/>
    </location>
</feature>
<feature type="transmembrane region" description="Helical" evidence="1">
    <location>
        <begin position="153"/>
        <end position="174"/>
    </location>
</feature>
<feature type="transmembrane region" description="Helical" evidence="1">
    <location>
        <begin position="53"/>
        <end position="75"/>
    </location>
</feature>
<evidence type="ECO:0000256" key="1">
    <source>
        <dbReference type="SAM" id="Phobius"/>
    </source>
</evidence>
<dbReference type="Pfam" id="PF01569">
    <property type="entry name" value="PAP2"/>
    <property type="match status" value="1"/>
</dbReference>
<dbReference type="Gene3D" id="1.20.144.10">
    <property type="entry name" value="Phosphatidic acid phosphatase type 2/haloperoxidase"/>
    <property type="match status" value="1"/>
</dbReference>
<gene>
    <name evidence="4" type="ORF">D7294_29495</name>
</gene>
<evidence type="ECO:0000259" key="3">
    <source>
        <dbReference type="SMART" id="SM00014"/>
    </source>
</evidence>
<dbReference type="RefSeq" id="WP_120684881.1">
    <property type="nucleotide sequence ID" value="NZ_RBAL01000030.1"/>
</dbReference>
<comment type="caution">
    <text evidence="4">The sequence shown here is derived from an EMBL/GenBank/DDBJ whole genome shotgun (WGS) entry which is preliminary data.</text>
</comment>
<feature type="domain" description="Phosphatidic acid phosphatase type 2/haloperoxidase" evidence="3">
    <location>
        <begin position="83"/>
        <end position="195"/>
    </location>
</feature>
<keyword evidence="1" id="KW-1133">Transmembrane helix</keyword>
<organism evidence="4 5">
    <name type="scientific">Streptomyces hoynatensis</name>
    <dbReference type="NCBI Taxonomy" id="1141874"/>
    <lineage>
        <taxon>Bacteria</taxon>
        <taxon>Bacillati</taxon>
        <taxon>Actinomycetota</taxon>
        <taxon>Actinomycetes</taxon>
        <taxon>Kitasatosporales</taxon>
        <taxon>Streptomycetaceae</taxon>
        <taxon>Streptomyces</taxon>
    </lineage>
</organism>
<protein>
    <submittedName>
        <fullName evidence="4">Phosphatase PAP2 family protein</fullName>
    </submittedName>
</protein>
<dbReference type="EMBL" id="RBAL01000030">
    <property type="protein sequence ID" value="RKN36893.1"/>
    <property type="molecule type" value="Genomic_DNA"/>
</dbReference>
<dbReference type="InterPro" id="IPR000326">
    <property type="entry name" value="PAP2/HPO"/>
</dbReference>
<accession>A0A3A9YJY8</accession>
<feature type="transmembrane region" description="Helical" evidence="1">
    <location>
        <begin position="180"/>
        <end position="202"/>
    </location>
</feature>
<sequence>MPSRRALATATLSTLLLAALILAVAARDGAPFPVDTALHDWSLDHRTGALTRTFEIITASGSGWPALALAALAGAAAARGTYLPGALAAVAALLAAQFLRLLLVKAVDRPRPPAADWAIHVHYPALPSGHAATSALVAIGVAALLLRHAPRPLALGLPALWVLAVGASRVYLGVHWPTDVLAGWLFAAALTSLFLPPLGRLLHRLGRR</sequence>
<name>A0A3A9YJY8_9ACTN</name>
<dbReference type="PANTHER" id="PTHR14969:SF13">
    <property type="entry name" value="AT30094P"/>
    <property type="match status" value="1"/>
</dbReference>
<feature type="chain" id="PRO_5017185092" evidence="2">
    <location>
        <begin position="26"/>
        <end position="208"/>
    </location>
</feature>
<dbReference type="PANTHER" id="PTHR14969">
    <property type="entry name" value="SPHINGOSINE-1-PHOSPHATE PHOSPHOHYDROLASE"/>
    <property type="match status" value="1"/>
</dbReference>